<protein>
    <submittedName>
        <fullName evidence="2">Tripartite tricarboxylate transporter substrate binding protein</fullName>
    </submittedName>
</protein>
<reference evidence="2 3" key="1">
    <citation type="submission" date="2019-07" db="EMBL/GenBank/DDBJ databases">
        <title>Caenimonas sedimenti sp. nov., isolated from activated sludge.</title>
        <authorList>
            <person name="Xu J."/>
        </authorList>
    </citation>
    <scope>NUCLEOTIDE SEQUENCE [LARGE SCALE GENOMIC DNA]</scope>
    <source>
        <strain evidence="2 3">HX-9-20</strain>
    </source>
</reference>
<organism evidence="2 3">
    <name type="scientific">Caenimonas sedimenti</name>
    <dbReference type="NCBI Taxonomy" id="2596921"/>
    <lineage>
        <taxon>Bacteria</taxon>
        <taxon>Pseudomonadati</taxon>
        <taxon>Pseudomonadota</taxon>
        <taxon>Betaproteobacteria</taxon>
        <taxon>Burkholderiales</taxon>
        <taxon>Comamonadaceae</taxon>
        <taxon>Caenimonas</taxon>
    </lineage>
</organism>
<dbReference type="OrthoDB" id="8678477at2"/>
<dbReference type="Gene3D" id="3.40.190.10">
    <property type="entry name" value="Periplasmic binding protein-like II"/>
    <property type="match status" value="1"/>
</dbReference>
<dbReference type="PANTHER" id="PTHR42928:SF5">
    <property type="entry name" value="BLR1237 PROTEIN"/>
    <property type="match status" value="1"/>
</dbReference>
<dbReference type="CDD" id="cd13578">
    <property type="entry name" value="PBP2_Bug27"/>
    <property type="match status" value="1"/>
</dbReference>
<comment type="caution">
    <text evidence="2">The sequence shown here is derived from an EMBL/GenBank/DDBJ whole genome shotgun (WGS) entry which is preliminary data.</text>
</comment>
<accession>A0A562ZHF5</accession>
<dbReference type="AlphaFoldDB" id="A0A562ZHF5"/>
<evidence type="ECO:0000313" key="2">
    <source>
        <dbReference type="EMBL" id="TWO67756.1"/>
    </source>
</evidence>
<dbReference type="RefSeq" id="WP_145896272.1">
    <property type="nucleotide sequence ID" value="NZ_VOBQ01000023.1"/>
</dbReference>
<dbReference type="InterPro" id="IPR042100">
    <property type="entry name" value="Bug_dom1"/>
</dbReference>
<gene>
    <name evidence="2" type="ORF">FN976_25555</name>
</gene>
<dbReference type="InterPro" id="IPR005064">
    <property type="entry name" value="BUG"/>
</dbReference>
<dbReference type="EMBL" id="VOBQ01000023">
    <property type="protein sequence ID" value="TWO67756.1"/>
    <property type="molecule type" value="Genomic_DNA"/>
</dbReference>
<name>A0A562ZHF5_9BURK</name>
<dbReference type="Proteomes" id="UP000318199">
    <property type="component" value="Unassembled WGS sequence"/>
</dbReference>
<dbReference type="Gene3D" id="3.40.190.150">
    <property type="entry name" value="Bordetella uptake gene, domain 1"/>
    <property type="match status" value="1"/>
</dbReference>
<evidence type="ECO:0000313" key="3">
    <source>
        <dbReference type="Proteomes" id="UP000318199"/>
    </source>
</evidence>
<keyword evidence="3" id="KW-1185">Reference proteome</keyword>
<dbReference type="Pfam" id="PF03401">
    <property type="entry name" value="TctC"/>
    <property type="match status" value="1"/>
</dbReference>
<proteinExistence type="inferred from homology"/>
<comment type="similarity">
    <text evidence="1">Belongs to the UPF0065 (bug) family.</text>
</comment>
<dbReference type="SUPFAM" id="SSF53850">
    <property type="entry name" value="Periplasmic binding protein-like II"/>
    <property type="match status" value="1"/>
</dbReference>
<evidence type="ECO:0000256" key="1">
    <source>
        <dbReference type="ARBA" id="ARBA00006987"/>
    </source>
</evidence>
<dbReference type="PANTHER" id="PTHR42928">
    <property type="entry name" value="TRICARBOXYLATE-BINDING PROTEIN"/>
    <property type="match status" value="1"/>
</dbReference>
<sequence>MKSSPSIHPQRRALLVAGGALLAWPAWPQSVQAPVRILVGAPAGGTTDTMARTLATELGRALGRTVVVENRPGAGGNIAAEAVAKAVPDGSTLLMSFTSHAINASLFPSLPFDPERDFTPLTMVSTSPALLVAHPSLPANNLRELIALAKSRPGKLNFAIGAMGSSVHMAGEAFKMMSGTYIVNIPYKGTAPAIQDVLAGQVELMFANVGNAQAHIKAGKLKLLGVTSPARLPAFPETPAIGEVLAGYQSSAWFGLFGPGRMAPELARRLSDAARQAVVSPEVKRRIEFEGATPVGNTPDEFARFVREEIARWSKVVKYSGAKPE</sequence>
<dbReference type="PIRSF" id="PIRSF017082">
    <property type="entry name" value="YflP"/>
    <property type="match status" value="1"/>
</dbReference>